<organism evidence="2 3">
    <name type="scientific">Branchiostoma belcheri</name>
    <name type="common">Amphioxus</name>
    <dbReference type="NCBI Taxonomy" id="7741"/>
    <lineage>
        <taxon>Eukaryota</taxon>
        <taxon>Metazoa</taxon>
        <taxon>Chordata</taxon>
        <taxon>Cephalochordata</taxon>
        <taxon>Leptocardii</taxon>
        <taxon>Amphioxiformes</taxon>
        <taxon>Branchiostomatidae</taxon>
        <taxon>Branchiostoma</taxon>
    </lineage>
</organism>
<dbReference type="Proteomes" id="UP000515135">
    <property type="component" value="Unplaced"/>
</dbReference>
<name>A0A6P5A1V7_BRABE</name>
<protein>
    <submittedName>
        <fullName evidence="3">Uncharacterized protein LOC109479632</fullName>
    </submittedName>
</protein>
<evidence type="ECO:0000313" key="2">
    <source>
        <dbReference type="Proteomes" id="UP000515135"/>
    </source>
</evidence>
<evidence type="ECO:0000256" key="1">
    <source>
        <dbReference type="SAM" id="MobiDB-lite"/>
    </source>
</evidence>
<evidence type="ECO:0000313" key="3">
    <source>
        <dbReference type="RefSeq" id="XP_019637177.1"/>
    </source>
</evidence>
<proteinExistence type="predicted"/>
<feature type="region of interest" description="Disordered" evidence="1">
    <location>
        <begin position="246"/>
        <end position="273"/>
    </location>
</feature>
<dbReference type="PANTHER" id="PTHR19959:SF119">
    <property type="entry name" value="FUNGAL LIPASE-LIKE DOMAIN-CONTAINING PROTEIN"/>
    <property type="match status" value="1"/>
</dbReference>
<dbReference type="GeneID" id="109479632"/>
<dbReference type="KEGG" id="bbel:109479632"/>
<accession>A0A6P5A1V7</accession>
<gene>
    <name evidence="3" type="primary">LOC109479632</name>
</gene>
<sequence>MASLAGKLRQLNLRLQNNCSPERGYGEALVRAIADMDTRIEAEALKCLGDLYLERGKRTKSEDDFDKAAAMYTACIMRCADTDITEAISDRLRYMGKIKGTFLRKASLVGSTERSESQIKTSNRPVSENNTLRVTEICQEVDAAVRRTSTSVRSLRQRYAQVLVDAVSNRDPYLEVEVLKTLGDSYLVEGKSCTEVSKLSKAFAFYYAALTKCSTPCDRQTLLHRVRYTEKVREFVRKRLARRRISRPGGEKQAVRKNTKPDVKQDSNTDVWR</sequence>
<feature type="compositionally biased region" description="Basic and acidic residues" evidence="1">
    <location>
        <begin position="249"/>
        <end position="273"/>
    </location>
</feature>
<dbReference type="RefSeq" id="XP_019637177.1">
    <property type="nucleotide sequence ID" value="XM_019781618.1"/>
</dbReference>
<dbReference type="PANTHER" id="PTHR19959">
    <property type="entry name" value="KINESIN LIGHT CHAIN"/>
    <property type="match status" value="1"/>
</dbReference>
<keyword evidence="2" id="KW-1185">Reference proteome</keyword>
<reference evidence="3" key="1">
    <citation type="submission" date="2025-08" db="UniProtKB">
        <authorList>
            <consortium name="RefSeq"/>
        </authorList>
    </citation>
    <scope>IDENTIFICATION</scope>
    <source>
        <tissue evidence="3">Gonad</tissue>
    </source>
</reference>
<dbReference type="AlphaFoldDB" id="A0A6P5A1V7"/>